<protein>
    <recommendedName>
        <fullName evidence="3">Lipid A 3-O-deacylase (PagL)</fullName>
    </recommendedName>
</protein>
<gene>
    <name evidence="1" type="ORF">GCM10023092_08370</name>
</gene>
<evidence type="ECO:0000313" key="2">
    <source>
        <dbReference type="Proteomes" id="UP001501410"/>
    </source>
</evidence>
<accession>A0ABP8MMD7</accession>
<sequence length="363" mass="41102">MAVLCGSLTAFAQAEEGFGIEANPMAGRVFKHTKRFLGPIPPVSGGLDLNFLWKTRGNKDWQYRRHFPTVGIGITYTSYDRQYYGQGIGFYPNLELPLIRGNRLEWCMRFGMGLGYISKHYTRYAPDYDTLNNAIGGHINNFSLLASDLRLHLNKHWDVQAGINFTHMSSAKFRLPNLGINLLAGHIGVRYFPNTSSPARREKKVPALSNRWLLQFRQGIAMSTGESIGSTATPVYLSALYISKRYWSKNKVFAGIDYSYHESLYNFQRLQGIHPGDEKQYAWKSGVYAGHEFLYGHVGLMMQIGVYIHQAILPSPLLYEKLGMNWYLLQSESGIVKECWISTLLKTHYSTAELAELGVGVSF</sequence>
<reference evidence="2" key="1">
    <citation type="journal article" date="2019" name="Int. J. Syst. Evol. Microbiol.">
        <title>The Global Catalogue of Microorganisms (GCM) 10K type strain sequencing project: providing services to taxonomists for standard genome sequencing and annotation.</title>
        <authorList>
            <consortium name="The Broad Institute Genomics Platform"/>
            <consortium name="The Broad Institute Genome Sequencing Center for Infectious Disease"/>
            <person name="Wu L."/>
            <person name="Ma J."/>
        </authorList>
    </citation>
    <scope>NUCLEOTIDE SEQUENCE [LARGE SCALE GENOMIC DNA]</scope>
    <source>
        <strain evidence="2">JCM 31921</strain>
    </source>
</reference>
<dbReference type="Gene3D" id="2.40.160.20">
    <property type="match status" value="1"/>
</dbReference>
<evidence type="ECO:0000313" key="1">
    <source>
        <dbReference type="EMBL" id="GAA4451163.1"/>
    </source>
</evidence>
<evidence type="ECO:0008006" key="3">
    <source>
        <dbReference type="Google" id="ProtNLM"/>
    </source>
</evidence>
<name>A0ABP8MMD7_9BACT</name>
<dbReference type="InterPro" id="IPR018550">
    <property type="entry name" value="Lipid-A_deacylase-rel"/>
</dbReference>
<dbReference type="Proteomes" id="UP001501410">
    <property type="component" value="Unassembled WGS sequence"/>
</dbReference>
<dbReference type="Pfam" id="PF09411">
    <property type="entry name" value="PagL"/>
    <property type="match status" value="1"/>
</dbReference>
<proteinExistence type="predicted"/>
<organism evidence="1 2">
    <name type="scientific">Rurimicrobium arvi</name>
    <dbReference type="NCBI Taxonomy" id="2049916"/>
    <lineage>
        <taxon>Bacteria</taxon>
        <taxon>Pseudomonadati</taxon>
        <taxon>Bacteroidota</taxon>
        <taxon>Chitinophagia</taxon>
        <taxon>Chitinophagales</taxon>
        <taxon>Chitinophagaceae</taxon>
        <taxon>Rurimicrobium</taxon>
    </lineage>
</organism>
<comment type="caution">
    <text evidence="1">The sequence shown here is derived from an EMBL/GenBank/DDBJ whole genome shotgun (WGS) entry which is preliminary data.</text>
</comment>
<dbReference type="EMBL" id="BAABEZ010000004">
    <property type="protein sequence ID" value="GAA4451163.1"/>
    <property type="molecule type" value="Genomic_DNA"/>
</dbReference>
<keyword evidence="2" id="KW-1185">Reference proteome</keyword>